<accession>Q7WX78</accession>
<dbReference type="EMBL" id="AY305378">
    <property type="protein sequence ID" value="AAP86013.1"/>
    <property type="molecule type" value="Genomic_DNA"/>
</dbReference>
<dbReference type="Gene3D" id="1.20.120.520">
    <property type="entry name" value="nmb1532 protein domain like"/>
    <property type="match status" value="1"/>
</dbReference>
<evidence type="ECO:0000313" key="5">
    <source>
        <dbReference type="Proteomes" id="UP000296079"/>
    </source>
</evidence>
<geneLocation type="plasmid" evidence="3">
    <name>pHG1</name>
</geneLocation>
<dbReference type="PANTHER" id="PTHR39966">
    <property type="entry name" value="BLL2471 PROTEIN-RELATED"/>
    <property type="match status" value="1"/>
</dbReference>
<protein>
    <submittedName>
        <fullName evidence="3">Hemerythrin domain-containing protein</fullName>
    </submittedName>
</protein>
<organism evidence="2 4">
    <name type="scientific">Cupriavidus necator (strain ATCC 17699 / DSM 428 / KCTC 22496 / NCIMB 10442 / H16 / Stanier 337)</name>
    <name type="common">Ralstonia eutropha</name>
    <dbReference type="NCBI Taxonomy" id="381666"/>
    <lineage>
        <taxon>Bacteria</taxon>
        <taxon>Pseudomonadati</taxon>
        <taxon>Pseudomonadota</taxon>
        <taxon>Betaproteobacteria</taxon>
        <taxon>Burkholderiales</taxon>
        <taxon>Burkholderiaceae</taxon>
        <taxon>Cupriavidus</taxon>
    </lineage>
</organism>
<geneLocation type="plasmid" evidence="5">
    <name>phg1</name>
</geneLocation>
<dbReference type="Pfam" id="PF01814">
    <property type="entry name" value="Hemerythrin"/>
    <property type="match status" value="1"/>
</dbReference>
<dbReference type="HOGENOM" id="CLU_127112_0_0_4"/>
<gene>
    <name evidence="2" type="ordered locus">PHG264</name>
    <name evidence="3" type="ORF">E6A55_33545</name>
</gene>
<dbReference type="InterPro" id="IPR012312">
    <property type="entry name" value="Hemerythrin-like"/>
</dbReference>
<proteinExistence type="predicted"/>
<dbReference type="GO" id="GO:0005886">
    <property type="term" value="C:plasma membrane"/>
    <property type="evidence" value="ECO:0007669"/>
    <property type="project" value="TreeGrafter"/>
</dbReference>
<dbReference type="eggNOG" id="COG3945">
    <property type="taxonomic scope" value="Bacteria"/>
</dbReference>
<dbReference type="AlphaFoldDB" id="Q7WX78"/>
<dbReference type="RefSeq" id="WP_011154176.1">
    <property type="nucleotide sequence ID" value="NC_005241.1"/>
</dbReference>
<evidence type="ECO:0000313" key="2">
    <source>
        <dbReference type="EMBL" id="AAP86013.1"/>
    </source>
</evidence>
<feature type="domain" description="Hemerythrin-like" evidence="1">
    <location>
        <begin position="3"/>
        <end position="126"/>
    </location>
</feature>
<keyword evidence="4" id="KW-1185">Reference proteome</keyword>
<evidence type="ECO:0000313" key="4">
    <source>
        <dbReference type="Proteomes" id="UP000008210"/>
    </source>
</evidence>
<name>Q7WX78_CUPNH</name>
<dbReference type="Proteomes" id="UP000008210">
    <property type="component" value="Plasmid megaplasmid pHG1"/>
</dbReference>
<evidence type="ECO:0000259" key="1">
    <source>
        <dbReference type="Pfam" id="PF01814"/>
    </source>
</evidence>
<reference evidence="2 4" key="1">
    <citation type="journal article" date="2003" name="J. Mol. Biol.">
        <title>Complete nucleotide sequence of pHG1: a Ralstonia eutropha H16 megaplasmid encoding key enzymes of H(2)-based lithoautotrophy and anaerobiosis.</title>
        <authorList>
            <person name="Schwartz E."/>
            <person name="Henne A."/>
            <person name="Cramm R."/>
            <person name="Eitinger T."/>
            <person name="Friedrich B."/>
            <person name="Gottschalk G."/>
        </authorList>
    </citation>
    <scope>NUCLEOTIDE SEQUENCE [LARGE SCALE GENOMIC DNA]</scope>
    <source>
        <strain evidence="4">ATCC 17699 / DSM 428 / KCTC 22496 / NCIMB 10442 / H16 / Stanier 337</strain>
        <strain evidence="2">H16</strain>
        <plasmid evidence="2 4">megaplasmid pHG1</plasmid>
    </source>
</reference>
<evidence type="ECO:0000313" key="3">
    <source>
        <dbReference type="EMBL" id="QCC05492.1"/>
    </source>
</evidence>
<dbReference type="Proteomes" id="UP000296079">
    <property type="component" value="Plasmid pHG1"/>
</dbReference>
<dbReference type="KEGG" id="reh:PHG264"/>
<dbReference type="PANTHER" id="PTHR39966:SF3">
    <property type="entry name" value="DUF438 DOMAIN-CONTAINING PROTEIN"/>
    <property type="match status" value="1"/>
</dbReference>
<dbReference type="EMBL" id="CP039289">
    <property type="protein sequence ID" value="QCC05492.1"/>
    <property type="molecule type" value="Genomic_DNA"/>
</dbReference>
<geneLocation type="plasmid" evidence="2 4">
    <name>megaplasmid pHG1</name>
</geneLocation>
<sequence length="141" mass="15432">MSTGIETLVQQHRGCDDALGQLETALRGGDWDLIAGALARLEAELSGNFEAEESRLFPAFERAIGFAGGPTSVMRHEHEEVRVLLDNAREWLELRDGNALAAEIDTLVVLLQQHNVKEENVLFPMCRAQVPDLDAVLAGIA</sequence>
<reference evidence="3 5" key="2">
    <citation type="submission" date="2019-04" db="EMBL/GenBank/DDBJ databases">
        <title>Long-read de novo sequencing of Cupriavidus necator H16.</title>
        <authorList>
            <person name="Little G.T."/>
            <person name="Ehsaan M."/>
            <person name="Arenas-Lopez C."/>
            <person name="Jawed K."/>
            <person name="Winzer K."/>
            <person name="Kovacs K."/>
            <person name="Malys N."/>
            <person name="Minton N.P."/>
        </authorList>
    </citation>
    <scope>NUCLEOTIDE SEQUENCE [LARGE SCALE GENOMIC DNA]</scope>
    <source>
        <strain evidence="3 5">H16</strain>
        <plasmid evidence="3">pHG1</plasmid>
        <plasmid evidence="5">phg1</plasmid>
    </source>
</reference>
<dbReference type="OrthoDB" id="9792554at2"/>
<dbReference type="PATRIC" id="fig|381666.6.peg.212"/>
<keyword evidence="2" id="KW-0614">Plasmid</keyword>